<evidence type="ECO:0000256" key="6">
    <source>
        <dbReference type="ARBA" id="ARBA00023136"/>
    </source>
</evidence>
<evidence type="ECO:0000256" key="2">
    <source>
        <dbReference type="ARBA" id="ARBA00022448"/>
    </source>
</evidence>
<evidence type="ECO:0000256" key="7">
    <source>
        <dbReference type="SAM" id="Phobius"/>
    </source>
</evidence>
<dbReference type="EMBL" id="JBHLVF010000001">
    <property type="protein sequence ID" value="MFC0389760.1"/>
    <property type="molecule type" value="Genomic_DNA"/>
</dbReference>
<evidence type="ECO:0000313" key="8">
    <source>
        <dbReference type="EMBL" id="MFC0389760.1"/>
    </source>
</evidence>
<protein>
    <recommendedName>
        <fullName evidence="10">ABC transmembrane type-1 domain-containing protein</fullName>
    </recommendedName>
</protein>
<gene>
    <name evidence="8" type="ORF">ACFFJ8_00070</name>
</gene>
<dbReference type="RefSeq" id="WP_204822457.1">
    <property type="nucleotide sequence ID" value="NZ_JANHOF010000019.1"/>
</dbReference>
<evidence type="ECO:0000256" key="5">
    <source>
        <dbReference type="ARBA" id="ARBA00022989"/>
    </source>
</evidence>
<dbReference type="Proteomes" id="UP001589818">
    <property type="component" value="Unassembled WGS sequence"/>
</dbReference>
<feature type="transmembrane region" description="Helical" evidence="7">
    <location>
        <begin position="21"/>
        <end position="45"/>
    </location>
</feature>
<keyword evidence="6 7" id="KW-0472">Membrane</keyword>
<name>A0ABV6J1K2_9BACL</name>
<comment type="subcellular location">
    <subcellularLocation>
        <location evidence="1">Cell membrane</location>
        <topology evidence="1">Multi-pass membrane protein</topology>
    </subcellularLocation>
</comment>
<reference evidence="8 9" key="1">
    <citation type="submission" date="2024-09" db="EMBL/GenBank/DDBJ databases">
        <authorList>
            <person name="Sun Q."/>
            <person name="Mori K."/>
        </authorList>
    </citation>
    <scope>NUCLEOTIDE SEQUENCE [LARGE SCALE GENOMIC DNA]</scope>
    <source>
        <strain evidence="8 9">CCM 4839</strain>
    </source>
</reference>
<keyword evidence="3" id="KW-1003">Cell membrane</keyword>
<keyword evidence="9" id="KW-1185">Reference proteome</keyword>
<dbReference type="PANTHER" id="PTHR43744">
    <property type="entry name" value="ABC TRANSPORTER PERMEASE PROTEIN MG189-RELATED-RELATED"/>
    <property type="match status" value="1"/>
</dbReference>
<evidence type="ECO:0000256" key="1">
    <source>
        <dbReference type="ARBA" id="ARBA00004651"/>
    </source>
</evidence>
<evidence type="ECO:0000256" key="4">
    <source>
        <dbReference type="ARBA" id="ARBA00022692"/>
    </source>
</evidence>
<dbReference type="PANTHER" id="PTHR43744:SF8">
    <property type="entry name" value="SN-GLYCEROL-3-PHOSPHATE TRANSPORT SYSTEM PERMEASE PROTEIN UGPE"/>
    <property type="match status" value="1"/>
</dbReference>
<evidence type="ECO:0000313" key="9">
    <source>
        <dbReference type="Proteomes" id="UP001589818"/>
    </source>
</evidence>
<proteinExistence type="predicted"/>
<keyword evidence="5 7" id="KW-1133">Transmembrane helix</keyword>
<evidence type="ECO:0000256" key="3">
    <source>
        <dbReference type="ARBA" id="ARBA00022475"/>
    </source>
</evidence>
<organism evidence="8 9">
    <name type="scientific">Paenibacillus mendelii</name>
    <dbReference type="NCBI Taxonomy" id="206163"/>
    <lineage>
        <taxon>Bacteria</taxon>
        <taxon>Bacillati</taxon>
        <taxon>Bacillota</taxon>
        <taxon>Bacilli</taxon>
        <taxon>Bacillales</taxon>
        <taxon>Paenibacillaceae</taxon>
        <taxon>Paenibacillus</taxon>
    </lineage>
</organism>
<accession>A0ABV6J1K2</accession>
<evidence type="ECO:0008006" key="10">
    <source>
        <dbReference type="Google" id="ProtNLM"/>
    </source>
</evidence>
<keyword evidence="2" id="KW-0813">Transport</keyword>
<comment type="caution">
    <text evidence="8">The sequence shown here is derived from an EMBL/GenBank/DDBJ whole genome shotgun (WGS) entry which is preliminary data.</text>
</comment>
<sequence>MAAIWRWDAMRQGSWARYFSNSLVITFFTVSLGLVTMSLAGYAFARLNFKGRDLLFFFSLIGLMIPEHYSSDRTSFRHVLVPAIFSSISEGAG</sequence>
<dbReference type="InterPro" id="IPR035906">
    <property type="entry name" value="MetI-like_sf"/>
</dbReference>
<keyword evidence="4 7" id="KW-0812">Transmembrane</keyword>
<dbReference type="SUPFAM" id="SSF161098">
    <property type="entry name" value="MetI-like"/>
    <property type="match status" value="1"/>
</dbReference>
<dbReference type="Gene3D" id="1.10.3720.10">
    <property type="entry name" value="MetI-like"/>
    <property type="match status" value="1"/>
</dbReference>